<protein>
    <recommendedName>
        <fullName evidence="4">Fungal N-terminal domain-containing protein</fullName>
    </recommendedName>
</protein>
<feature type="region of interest" description="Disordered" evidence="1">
    <location>
        <begin position="287"/>
        <end position="310"/>
    </location>
</feature>
<sequence length="328" mass="35795">MIDPLTISATVLALSRTVVLSVRELASLRHRLNSCPTIINSITTESTIINIVLVQLKSLLSNAPQDITARIERSPDLGDVLEIALKNCAEIYSLLMADISHFKENPKKPGRLRTRDRIRFLWNEDNLKELLQQLRSHQNALTSLLQCFQAADVMEIKHGVSLLLRNLDSEPKCDLDAAESSNTTPTAGKDLDEKASPENSSNGRPQLDISANGNLEHKPALPSEAMVPKLLDFALDPEIPHGGDLAPSYSPSPSSLDHERPSTLGDKSLGKTKAGITFLIEDASAKPSASISTGARSRTSQVVSQRRRRHGQSTLLILEPDLVASLLE</sequence>
<keyword evidence="3" id="KW-1185">Reference proteome</keyword>
<name>A0A1Y2A164_9PLEO</name>
<feature type="compositionally biased region" description="Polar residues" evidence="1">
    <location>
        <begin position="197"/>
        <end position="213"/>
    </location>
</feature>
<dbReference type="Proteomes" id="UP000193144">
    <property type="component" value="Unassembled WGS sequence"/>
</dbReference>
<evidence type="ECO:0000256" key="1">
    <source>
        <dbReference type="SAM" id="MobiDB-lite"/>
    </source>
</evidence>
<feature type="region of interest" description="Disordered" evidence="1">
    <location>
        <begin position="174"/>
        <end position="219"/>
    </location>
</feature>
<reference evidence="2 3" key="1">
    <citation type="submission" date="2016-07" db="EMBL/GenBank/DDBJ databases">
        <title>Pervasive Adenine N6-methylation of Active Genes in Fungi.</title>
        <authorList>
            <consortium name="DOE Joint Genome Institute"/>
            <person name="Mondo S.J."/>
            <person name="Dannebaum R.O."/>
            <person name="Kuo R.C."/>
            <person name="Labutti K."/>
            <person name="Haridas S."/>
            <person name="Kuo A."/>
            <person name="Salamov A."/>
            <person name="Ahrendt S.R."/>
            <person name="Lipzen A."/>
            <person name="Sullivan W."/>
            <person name="Andreopoulos W.B."/>
            <person name="Clum A."/>
            <person name="Lindquist E."/>
            <person name="Daum C."/>
            <person name="Ramamoorthy G.K."/>
            <person name="Gryganskyi A."/>
            <person name="Culley D."/>
            <person name="Magnuson J.K."/>
            <person name="James T.Y."/>
            <person name="O'Malley M.A."/>
            <person name="Stajich J.E."/>
            <person name="Spatafora J.W."/>
            <person name="Visel A."/>
            <person name="Grigoriev I.V."/>
        </authorList>
    </citation>
    <scope>NUCLEOTIDE SEQUENCE [LARGE SCALE GENOMIC DNA]</scope>
    <source>
        <strain evidence="2 3">CBS 115471</strain>
    </source>
</reference>
<gene>
    <name evidence="2" type="ORF">BCR34DRAFT_557528</name>
</gene>
<dbReference type="OrthoDB" id="5365701at2759"/>
<comment type="caution">
    <text evidence="2">The sequence shown here is derived from an EMBL/GenBank/DDBJ whole genome shotgun (WGS) entry which is preliminary data.</text>
</comment>
<accession>A0A1Y2A164</accession>
<evidence type="ECO:0008006" key="4">
    <source>
        <dbReference type="Google" id="ProtNLM"/>
    </source>
</evidence>
<dbReference type="AlphaFoldDB" id="A0A1Y2A164"/>
<dbReference type="STRING" id="1231657.A0A1Y2A164"/>
<organism evidence="2 3">
    <name type="scientific">Clohesyomyces aquaticus</name>
    <dbReference type="NCBI Taxonomy" id="1231657"/>
    <lineage>
        <taxon>Eukaryota</taxon>
        <taxon>Fungi</taxon>
        <taxon>Dikarya</taxon>
        <taxon>Ascomycota</taxon>
        <taxon>Pezizomycotina</taxon>
        <taxon>Dothideomycetes</taxon>
        <taxon>Pleosporomycetidae</taxon>
        <taxon>Pleosporales</taxon>
        <taxon>Lindgomycetaceae</taxon>
        <taxon>Clohesyomyces</taxon>
    </lineage>
</organism>
<proteinExistence type="predicted"/>
<evidence type="ECO:0000313" key="3">
    <source>
        <dbReference type="Proteomes" id="UP000193144"/>
    </source>
</evidence>
<dbReference type="EMBL" id="MCFA01000019">
    <property type="protein sequence ID" value="ORY16273.1"/>
    <property type="molecule type" value="Genomic_DNA"/>
</dbReference>
<feature type="region of interest" description="Disordered" evidence="1">
    <location>
        <begin position="242"/>
        <end position="269"/>
    </location>
</feature>
<evidence type="ECO:0000313" key="2">
    <source>
        <dbReference type="EMBL" id="ORY16273.1"/>
    </source>
</evidence>